<proteinExistence type="predicted"/>
<dbReference type="OrthoDB" id="6589456at2759"/>
<dbReference type="Proteomes" id="UP000278807">
    <property type="component" value="Unassembled WGS sequence"/>
</dbReference>
<dbReference type="PROSITE" id="PS50188">
    <property type="entry name" value="B302_SPRY"/>
    <property type="match status" value="1"/>
</dbReference>
<protein>
    <submittedName>
        <fullName evidence="4">B30.2/SPRY domain-containing protein</fullName>
    </submittedName>
</protein>
<name>A0A0R3TBI4_RODNA</name>
<dbReference type="GO" id="GO:0005634">
    <property type="term" value="C:nucleus"/>
    <property type="evidence" value="ECO:0007669"/>
    <property type="project" value="TreeGrafter"/>
</dbReference>
<dbReference type="GO" id="GO:0003723">
    <property type="term" value="F:RNA binding"/>
    <property type="evidence" value="ECO:0007669"/>
    <property type="project" value="TreeGrafter"/>
</dbReference>
<gene>
    <name evidence="2" type="ORF">HNAJ_LOCUS4421</name>
</gene>
<accession>A0A0R3TBI4</accession>
<dbReference type="InterPro" id="IPR043136">
    <property type="entry name" value="B30.2/SPRY_sf"/>
</dbReference>
<evidence type="ECO:0000313" key="2">
    <source>
        <dbReference type="EMBL" id="VDO00281.1"/>
    </source>
</evidence>
<dbReference type="Gene3D" id="2.60.120.920">
    <property type="match status" value="1"/>
</dbReference>
<evidence type="ECO:0000313" key="4">
    <source>
        <dbReference type="WBParaSite" id="HNAJ_0000442301-mRNA-1"/>
    </source>
</evidence>
<dbReference type="AlphaFoldDB" id="A0A0R3TBI4"/>
<reference evidence="2 3" key="2">
    <citation type="submission" date="2018-11" db="EMBL/GenBank/DDBJ databases">
        <authorList>
            <consortium name="Pathogen Informatics"/>
        </authorList>
    </citation>
    <scope>NUCLEOTIDE SEQUENCE [LARGE SCALE GENOMIC DNA]</scope>
</reference>
<dbReference type="InterPro" id="IPR013320">
    <property type="entry name" value="ConA-like_dom_sf"/>
</dbReference>
<keyword evidence="3" id="KW-1185">Reference proteome</keyword>
<dbReference type="InterPro" id="IPR001870">
    <property type="entry name" value="B30.2/SPRY"/>
</dbReference>
<dbReference type="SMART" id="SM00449">
    <property type="entry name" value="SPRY"/>
    <property type="match status" value="1"/>
</dbReference>
<dbReference type="InterPro" id="IPR003877">
    <property type="entry name" value="SPRY_dom"/>
</dbReference>
<dbReference type="PANTHER" id="PTHR12381:SF56">
    <property type="entry name" value="B30.2_SPRY DOMAIN-CONTAINING PROTEIN-RELATED"/>
    <property type="match status" value="1"/>
</dbReference>
<dbReference type="WBParaSite" id="HNAJ_0000442301-mRNA-1">
    <property type="protein sequence ID" value="HNAJ_0000442301-mRNA-1"/>
    <property type="gene ID" value="HNAJ_0000442301"/>
</dbReference>
<feature type="domain" description="B30.2/SPRY" evidence="1">
    <location>
        <begin position="1"/>
        <end position="154"/>
    </location>
</feature>
<evidence type="ECO:0000259" key="1">
    <source>
        <dbReference type="PROSITE" id="PS50188"/>
    </source>
</evidence>
<dbReference type="PANTHER" id="PTHR12381">
    <property type="entry name" value="HETEROGENEOUS NUCLEAR RIBONUCLEOPROTEIN U FAMILY MEMBER"/>
    <property type="match status" value="1"/>
</dbReference>
<dbReference type="STRING" id="102285.A0A0R3TBI4"/>
<dbReference type="EMBL" id="UZAE01003093">
    <property type="protein sequence ID" value="VDO00281.1"/>
    <property type="molecule type" value="Genomic_DNA"/>
</dbReference>
<dbReference type="Pfam" id="PF00622">
    <property type="entry name" value="SPRY"/>
    <property type="match status" value="1"/>
</dbReference>
<organism evidence="4">
    <name type="scientific">Rodentolepis nana</name>
    <name type="common">Dwarf tapeworm</name>
    <name type="synonym">Hymenolepis nana</name>
    <dbReference type="NCBI Taxonomy" id="102285"/>
    <lineage>
        <taxon>Eukaryota</taxon>
        <taxon>Metazoa</taxon>
        <taxon>Spiralia</taxon>
        <taxon>Lophotrochozoa</taxon>
        <taxon>Platyhelminthes</taxon>
        <taxon>Cestoda</taxon>
        <taxon>Eucestoda</taxon>
        <taxon>Cyclophyllidea</taxon>
        <taxon>Hymenolepididae</taxon>
        <taxon>Rodentolepis</taxon>
    </lineage>
</organism>
<dbReference type="SUPFAM" id="SSF49899">
    <property type="entry name" value="Concanavalin A-like lectins/glucanases"/>
    <property type="match status" value="1"/>
</dbReference>
<reference evidence="4" key="1">
    <citation type="submission" date="2017-02" db="UniProtKB">
        <authorList>
            <consortium name="WormBaseParasite"/>
        </authorList>
    </citation>
    <scope>IDENTIFICATION</scope>
</reference>
<dbReference type="GO" id="GO:0000380">
    <property type="term" value="P:alternative mRNA splicing, via spliceosome"/>
    <property type="evidence" value="ECO:0007669"/>
    <property type="project" value="TreeGrafter"/>
</dbReference>
<sequence length="168" mass="18442">VSTSSFFLSLLSTSKYGYSIVFPNISLGVKGDGRFYYEARVVESNGLARIGWTTEDGSLLVGTDAFGFGYGSDIDNYGESFGEGDVIGCFLDLTQRTIRWAKNGHPFGDAYHLPDNFATVLASNGSPVARRIAFFPTVALNNSTVELNFGDSQFSYFPGVYLLRYSYH</sequence>
<evidence type="ECO:0000313" key="3">
    <source>
        <dbReference type="Proteomes" id="UP000278807"/>
    </source>
</evidence>